<dbReference type="Proteomes" id="UP000694552">
    <property type="component" value="Unplaced"/>
</dbReference>
<reference evidence="2" key="2">
    <citation type="submission" date="2025-09" db="UniProtKB">
        <authorList>
            <consortium name="Ensembl"/>
        </authorList>
    </citation>
    <scope>IDENTIFICATION</scope>
</reference>
<proteinExistence type="predicted"/>
<reference evidence="2" key="1">
    <citation type="submission" date="2025-08" db="UniProtKB">
        <authorList>
            <consortium name="Ensembl"/>
        </authorList>
    </citation>
    <scope>IDENTIFICATION</scope>
</reference>
<sequence length="93" mass="10828">ECFCQPYFAGLVFVLAFFYPSCKTKLDPKWEGPYTVLLTSYFPVKFAERDKWIHHSHPPAAWPSGLSRDHKSRTSGNHSRFSSKRGLRWNQHG</sequence>
<name>A0A8C8ATY4_9STRI</name>
<evidence type="ECO:0000313" key="2">
    <source>
        <dbReference type="Ensembl" id="ENSOSUP00000010235.1"/>
    </source>
</evidence>
<evidence type="ECO:0000256" key="1">
    <source>
        <dbReference type="SAM" id="MobiDB-lite"/>
    </source>
</evidence>
<dbReference type="AlphaFoldDB" id="A0A8C8ATY4"/>
<dbReference type="Gene3D" id="2.30.30.850">
    <property type="match status" value="1"/>
</dbReference>
<accession>A0A8C8ATY4</accession>
<feature type="region of interest" description="Disordered" evidence="1">
    <location>
        <begin position="57"/>
        <end position="93"/>
    </location>
</feature>
<dbReference type="Ensembl" id="ENSOSUT00000010592.1">
    <property type="protein sequence ID" value="ENSOSUP00000010235.1"/>
    <property type="gene ID" value="ENSOSUG00000007473.1"/>
</dbReference>
<organism evidence="2 3">
    <name type="scientific">Otus sunia</name>
    <name type="common">Oriental scops-owl</name>
    <dbReference type="NCBI Taxonomy" id="257818"/>
    <lineage>
        <taxon>Eukaryota</taxon>
        <taxon>Metazoa</taxon>
        <taxon>Chordata</taxon>
        <taxon>Craniata</taxon>
        <taxon>Vertebrata</taxon>
        <taxon>Euteleostomi</taxon>
        <taxon>Archelosauria</taxon>
        <taxon>Archosauria</taxon>
        <taxon>Dinosauria</taxon>
        <taxon>Saurischia</taxon>
        <taxon>Theropoda</taxon>
        <taxon>Coelurosauria</taxon>
        <taxon>Aves</taxon>
        <taxon>Neognathae</taxon>
        <taxon>Neoaves</taxon>
        <taxon>Telluraves</taxon>
        <taxon>Strigiformes</taxon>
        <taxon>Strigidae</taxon>
        <taxon>Otus</taxon>
    </lineage>
</organism>
<keyword evidence="3" id="KW-1185">Reference proteome</keyword>
<protein>
    <submittedName>
        <fullName evidence="2">Uncharacterized protein</fullName>
    </submittedName>
</protein>
<evidence type="ECO:0000313" key="3">
    <source>
        <dbReference type="Proteomes" id="UP000694552"/>
    </source>
</evidence>